<dbReference type="InterPro" id="IPR037069">
    <property type="entry name" value="AcylCoA_DH/ox_N_sf"/>
</dbReference>
<dbReference type="RefSeq" id="WP_061609431.1">
    <property type="nucleotide sequence ID" value="NZ_JEMA01000602.1"/>
</dbReference>
<evidence type="ECO:0000313" key="3">
    <source>
        <dbReference type="Proteomes" id="UP000075260"/>
    </source>
</evidence>
<evidence type="ECO:0000313" key="2">
    <source>
        <dbReference type="EMBL" id="KYF67956.1"/>
    </source>
</evidence>
<dbReference type="Pfam" id="PF02771">
    <property type="entry name" value="Acyl-CoA_dh_N"/>
    <property type="match status" value="1"/>
</dbReference>
<evidence type="ECO:0000259" key="1">
    <source>
        <dbReference type="Pfam" id="PF02771"/>
    </source>
</evidence>
<dbReference type="AlphaFoldDB" id="A0A150QJT1"/>
<dbReference type="SUPFAM" id="SSF56645">
    <property type="entry name" value="Acyl-CoA dehydrogenase NM domain-like"/>
    <property type="match status" value="1"/>
</dbReference>
<accession>A0A150QJT1</accession>
<dbReference type="InterPro" id="IPR009100">
    <property type="entry name" value="AcylCoA_DH/oxidase_NM_dom_sf"/>
</dbReference>
<dbReference type="InterPro" id="IPR013786">
    <property type="entry name" value="AcylCoA_DH/ox_N"/>
</dbReference>
<dbReference type="InterPro" id="IPR036250">
    <property type="entry name" value="AcylCo_DH-like_C"/>
</dbReference>
<feature type="domain" description="Acyl-CoA dehydrogenase/oxidase N-terminal" evidence="1">
    <location>
        <begin position="17"/>
        <end position="123"/>
    </location>
</feature>
<organism evidence="2 3">
    <name type="scientific">Sorangium cellulosum</name>
    <name type="common">Polyangium cellulosum</name>
    <dbReference type="NCBI Taxonomy" id="56"/>
    <lineage>
        <taxon>Bacteria</taxon>
        <taxon>Pseudomonadati</taxon>
        <taxon>Myxococcota</taxon>
        <taxon>Polyangia</taxon>
        <taxon>Polyangiales</taxon>
        <taxon>Polyangiaceae</taxon>
        <taxon>Sorangium</taxon>
    </lineage>
</organism>
<dbReference type="GO" id="GO:0003995">
    <property type="term" value="F:acyl-CoA dehydrogenase activity"/>
    <property type="evidence" value="ECO:0007669"/>
    <property type="project" value="TreeGrafter"/>
</dbReference>
<dbReference type="GO" id="GO:0050660">
    <property type="term" value="F:flavin adenine dinucleotide binding"/>
    <property type="evidence" value="ECO:0007669"/>
    <property type="project" value="InterPro"/>
</dbReference>
<dbReference type="Gene3D" id="1.10.540.10">
    <property type="entry name" value="Acyl-CoA dehydrogenase/oxidase, N-terminal domain"/>
    <property type="match status" value="1"/>
</dbReference>
<gene>
    <name evidence="2" type="ORF">BE15_29315</name>
</gene>
<dbReference type="PANTHER" id="PTHR43884:SF12">
    <property type="entry name" value="ISOVALERYL-COA DEHYDROGENASE, MITOCHONDRIAL-RELATED"/>
    <property type="match status" value="1"/>
</dbReference>
<protein>
    <submittedName>
        <fullName evidence="2">Isovaleryl-CoA dehydrogenase</fullName>
    </submittedName>
</protein>
<dbReference type="OrthoDB" id="2986495at2"/>
<name>A0A150QJT1_SORCE</name>
<dbReference type="EMBL" id="JEMA01000602">
    <property type="protein sequence ID" value="KYF67956.1"/>
    <property type="molecule type" value="Genomic_DNA"/>
</dbReference>
<dbReference type="SUPFAM" id="SSF47203">
    <property type="entry name" value="Acyl-CoA dehydrogenase C-terminal domain-like"/>
    <property type="match status" value="1"/>
</dbReference>
<sequence>MSASSPPLPVTTDPGVLVERARRLAALVLAPAANATDQADAVPREHLRALADAGLLGIATPARHGGHGAPARVAREVLEILAGACGVTAFVQMQHATAACPLIARGDNEALKERALPRLAAGERFCTVGFSHVRRPGPPMVRVEPDGDHVRLHGTVPWLTGHGIADDAVIAGALPDGRLMYVLTSLQAGGAIEVSPPLRLSAMNASATVSLTLRDLRVGLDQVIATVTREQQAARDVAGLLSPSALSLGVAGAAAALLAELAERRGSAHLAGAARAFDDEREAARADVNEWAERPEAEGYGEHAVRVRAWCIDLGVRAAHAAVAATGGSANLLDHAAQRLFREAMLYSLTAQTRDLQAATVQRLLDRGGGAMDRARS</sequence>
<dbReference type="Proteomes" id="UP000075260">
    <property type="component" value="Unassembled WGS sequence"/>
</dbReference>
<comment type="caution">
    <text evidence="2">The sequence shown here is derived from an EMBL/GenBank/DDBJ whole genome shotgun (WGS) entry which is preliminary data.</text>
</comment>
<proteinExistence type="predicted"/>
<reference evidence="2 3" key="1">
    <citation type="submission" date="2014-02" db="EMBL/GenBank/DDBJ databases">
        <title>The small core and large imbalanced accessory genome model reveals a collaborative survival strategy of Sorangium cellulosum strains in nature.</title>
        <authorList>
            <person name="Han K."/>
            <person name="Peng R."/>
            <person name="Blom J."/>
            <person name="Li Y.-Z."/>
        </authorList>
    </citation>
    <scope>NUCLEOTIDE SEQUENCE [LARGE SCALE GENOMIC DNA]</scope>
    <source>
        <strain evidence="2 3">So0008-312</strain>
    </source>
</reference>
<dbReference type="PANTHER" id="PTHR43884">
    <property type="entry name" value="ACYL-COA DEHYDROGENASE"/>
    <property type="match status" value="1"/>
</dbReference>